<dbReference type="Proteomes" id="UP000309885">
    <property type="component" value="Unassembled WGS sequence"/>
</dbReference>
<comment type="caution">
    <text evidence="2">The sequence shown here is derived from an EMBL/GenBank/DDBJ whole genome shotgun (WGS) entry which is preliminary data.</text>
</comment>
<keyword evidence="1" id="KW-0812">Transmembrane</keyword>
<name>A0A5R8LX25_LACZE</name>
<dbReference type="EMBL" id="VBWO01000001">
    <property type="protein sequence ID" value="TLF41882.1"/>
    <property type="molecule type" value="Genomic_DNA"/>
</dbReference>
<feature type="transmembrane region" description="Helical" evidence="1">
    <location>
        <begin position="158"/>
        <end position="180"/>
    </location>
</feature>
<dbReference type="AlphaFoldDB" id="A0A5R8LX25"/>
<feature type="transmembrane region" description="Helical" evidence="1">
    <location>
        <begin position="186"/>
        <end position="204"/>
    </location>
</feature>
<evidence type="ECO:0000256" key="1">
    <source>
        <dbReference type="SAM" id="Phobius"/>
    </source>
</evidence>
<feature type="transmembrane region" description="Helical" evidence="1">
    <location>
        <begin position="71"/>
        <end position="91"/>
    </location>
</feature>
<keyword evidence="1" id="KW-1133">Transmembrane helix</keyword>
<reference evidence="2 3" key="1">
    <citation type="submission" date="2019-05" db="EMBL/GenBank/DDBJ databases">
        <title>Genome-based reclassification of Lactobacillus casei as Lactobacillus casei subsp. casei. subsp.nov., description of Lactobacillus casei subsp. zeae subsp. nov., and emended description of Lactobacillus casei.</title>
        <authorList>
            <person name="Huang C.-H."/>
        </authorList>
    </citation>
    <scope>NUCLEOTIDE SEQUENCE [LARGE SCALE GENOMIC DNA]</scope>
    <source>
        <strain evidence="2 3">CRBIP24.44</strain>
    </source>
</reference>
<keyword evidence="1" id="KW-0472">Membrane</keyword>
<dbReference type="InterPro" id="IPR005915">
    <property type="entry name" value="Tandem_5TM"/>
</dbReference>
<feature type="transmembrane region" description="Helical" evidence="1">
    <location>
        <begin position="106"/>
        <end position="126"/>
    </location>
</feature>
<evidence type="ECO:0000313" key="3">
    <source>
        <dbReference type="Proteomes" id="UP000309885"/>
    </source>
</evidence>
<evidence type="ECO:0000313" key="2">
    <source>
        <dbReference type="EMBL" id="TLF41882.1"/>
    </source>
</evidence>
<accession>A0A5R8LX25</accession>
<gene>
    <name evidence="2" type="ORF">FEI15_01345</name>
</gene>
<organism evidence="2 3">
    <name type="scientific">Lacticaseibacillus zeae</name>
    <name type="common">Lactobacillus zeae</name>
    <dbReference type="NCBI Taxonomy" id="57037"/>
    <lineage>
        <taxon>Bacteria</taxon>
        <taxon>Bacillati</taxon>
        <taxon>Bacillota</taxon>
        <taxon>Bacilli</taxon>
        <taxon>Lactobacillales</taxon>
        <taxon>Lactobacillaceae</taxon>
        <taxon>Lacticaseibacillus</taxon>
    </lineage>
</organism>
<protein>
    <submittedName>
        <fullName evidence="2">DUF443 family protein</fullName>
    </submittedName>
</protein>
<sequence length="223" mass="25127">MDGEDMGDIHFKYVHRMIRYEVAETDSGDYYLVDMGVPFLSCFWHLYSFFSPRKCFAISKENAEKLTQQSISLSATILTAGILSTLVIRFIDRSDGMWIMPFEGGAKIVILVVVGGLVLSLWLFLLQQSERKISSFGISLTNDKAKMIQFRPTRFSTLIKQAGAMLLLLTILIASILIVLQPKTSFIFLVIYGISFLCFISYSARSLREGSSFVARNKSEGKL</sequence>
<proteinExistence type="predicted"/>
<dbReference type="Pfam" id="PF04276">
    <property type="entry name" value="DUF443"/>
    <property type="match status" value="1"/>
</dbReference>
<feature type="transmembrane region" description="Helical" evidence="1">
    <location>
        <begin position="30"/>
        <end position="50"/>
    </location>
</feature>
<dbReference type="NCBIfam" id="TIGR01218">
    <property type="entry name" value="Gpos_tandem_5TM"/>
    <property type="match status" value="1"/>
</dbReference>